<keyword evidence="1" id="KW-0175">Coiled coil</keyword>
<feature type="coiled-coil region" evidence="1">
    <location>
        <begin position="67"/>
        <end position="94"/>
    </location>
</feature>
<proteinExistence type="predicted"/>
<protein>
    <recommendedName>
        <fullName evidence="5">F-box domain-containing protein</fullName>
    </recommendedName>
</protein>
<gene>
    <name evidence="3" type="ORF">VNI00_008699</name>
</gene>
<name>A0AAW0CWH1_9AGAR</name>
<feature type="compositionally biased region" description="Basic and acidic residues" evidence="2">
    <location>
        <begin position="1"/>
        <end position="10"/>
    </location>
</feature>
<evidence type="ECO:0000256" key="2">
    <source>
        <dbReference type="SAM" id="MobiDB-lite"/>
    </source>
</evidence>
<accession>A0AAW0CWH1</accession>
<reference evidence="3 4" key="1">
    <citation type="submission" date="2024-01" db="EMBL/GenBank/DDBJ databases">
        <title>A draft genome for a cacao thread blight-causing isolate of Paramarasmius palmivorus.</title>
        <authorList>
            <person name="Baruah I.K."/>
            <person name="Bukari Y."/>
            <person name="Amoako-Attah I."/>
            <person name="Meinhardt L.W."/>
            <person name="Bailey B.A."/>
            <person name="Cohen S.P."/>
        </authorList>
    </citation>
    <scope>NUCLEOTIDE SEQUENCE [LARGE SCALE GENOMIC DNA]</scope>
    <source>
        <strain evidence="3 4">GH-12</strain>
    </source>
</reference>
<dbReference type="Proteomes" id="UP001383192">
    <property type="component" value="Unassembled WGS sequence"/>
</dbReference>
<sequence>MSDTTDDQRHSNYQASTASTLVQEVSERSDPVFASSRESLSPVIETLLHTNNAPSADGQIESMRHCLANSMQEVVDLDEEIERTKEHLARLVIKKQEIQDYVEKQKAVLNPIRRLPSEVLTLIFASLSSCVVDHEGRLSAELVFRDSLNIRSMQWVLSHICTQWRTVALTSSPLWSQLHVKIPSGIDGHPMLLGLHVERSRGSPLYVYIVEGFPSEPKRHPITITLLQQAHRWEKLRFHLAVDDAQNSLSRTRPLLPSLHSLVIIHPKPLLQDPTVTNPSWVCDVFQSAPKLRCVALRDICFPQRVLLPWSTITNLRLYVPGASFTVKDLLTMLDGAKMLKRIILRYHFVHGPNDATDSKTIRLTSLNYIGMFPRLETFRDYTHFSSSRSVTLPSLVELWKRSGEPPITFLEFTVSGTDVELLEFLTKLGDTLTTLRLKKSEGDFDETLINALTCQVDGEKHLLPRLGEFLLRGGMDFDATLLVNMIGSRIGMVGNGVDGFRQVTLDCKNRKPPRNLDAFDAFKEEERFKGMEWSLVL</sequence>
<feature type="region of interest" description="Disordered" evidence="2">
    <location>
        <begin position="1"/>
        <end position="21"/>
    </location>
</feature>
<dbReference type="AlphaFoldDB" id="A0AAW0CWH1"/>
<evidence type="ECO:0000313" key="4">
    <source>
        <dbReference type="Proteomes" id="UP001383192"/>
    </source>
</evidence>
<dbReference type="EMBL" id="JAYKXP010000030">
    <property type="protein sequence ID" value="KAK7042962.1"/>
    <property type="molecule type" value="Genomic_DNA"/>
</dbReference>
<evidence type="ECO:0000313" key="3">
    <source>
        <dbReference type="EMBL" id="KAK7042962.1"/>
    </source>
</evidence>
<evidence type="ECO:0008006" key="5">
    <source>
        <dbReference type="Google" id="ProtNLM"/>
    </source>
</evidence>
<evidence type="ECO:0000256" key="1">
    <source>
        <dbReference type="SAM" id="Coils"/>
    </source>
</evidence>
<keyword evidence="4" id="KW-1185">Reference proteome</keyword>
<comment type="caution">
    <text evidence="3">The sequence shown here is derived from an EMBL/GenBank/DDBJ whole genome shotgun (WGS) entry which is preliminary data.</text>
</comment>
<feature type="compositionally biased region" description="Polar residues" evidence="2">
    <location>
        <begin position="11"/>
        <end position="21"/>
    </location>
</feature>
<organism evidence="3 4">
    <name type="scientific">Paramarasmius palmivorus</name>
    <dbReference type="NCBI Taxonomy" id="297713"/>
    <lineage>
        <taxon>Eukaryota</taxon>
        <taxon>Fungi</taxon>
        <taxon>Dikarya</taxon>
        <taxon>Basidiomycota</taxon>
        <taxon>Agaricomycotina</taxon>
        <taxon>Agaricomycetes</taxon>
        <taxon>Agaricomycetidae</taxon>
        <taxon>Agaricales</taxon>
        <taxon>Marasmiineae</taxon>
        <taxon>Marasmiaceae</taxon>
        <taxon>Paramarasmius</taxon>
    </lineage>
</organism>